<keyword evidence="4 9" id="KW-0378">Hydrolase</keyword>
<feature type="binding site" evidence="9">
    <location>
        <position position="225"/>
    </location>
    <ligand>
        <name>Mn(2+)</name>
        <dbReference type="ChEBI" id="CHEBI:29035"/>
    </ligand>
</feature>
<dbReference type="EC" id="3.1.-.-" evidence="9"/>
<dbReference type="GO" id="GO:0003677">
    <property type="term" value="F:DNA binding"/>
    <property type="evidence" value="ECO:0007669"/>
    <property type="project" value="UniProtKB-KW"/>
</dbReference>
<dbReference type="PANTHER" id="PTHR34353">
    <property type="entry name" value="CRISPR-ASSOCIATED ENDONUCLEASE CAS1 1"/>
    <property type="match status" value="1"/>
</dbReference>
<keyword evidence="5 9" id="KW-0460">Magnesium</keyword>
<dbReference type="InterPro" id="IPR050646">
    <property type="entry name" value="Cas1"/>
</dbReference>
<comment type="function">
    <text evidence="9">CRISPR (clustered regularly interspaced short palindromic repeat), is an adaptive immune system that provides protection against mobile genetic elements (viruses, transposable elements and conjugative plasmids). CRISPR clusters contain spacers, sequences complementary to antecedent mobile elements, and target invading nucleic acids. CRISPR clusters are transcribed and processed into CRISPR RNA (crRNA). Acts as a dsDNA endonuclease. Involved in the integration of spacer DNA into the CRISPR cassette.</text>
</comment>
<dbReference type="GO" id="GO:0051607">
    <property type="term" value="P:defense response to virus"/>
    <property type="evidence" value="ECO:0007669"/>
    <property type="project" value="UniProtKB-UniRule"/>
</dbReference>
<evidence type="ECO:0000256" key="9">
    <source>
        <dbReference type="HAMAP-Rule" id="MF_01470"/>
    </source>
</evidence>
<keyword evidence="8 9" id="KW-0464">Manganese</keyword>
<sequence length="329" mass="36098">MYCVINGYGAVIRRKQNRFVIESEGEIREFPASDLRQILLSDAATVTTGAMALAAGNGTDIAVIGRDGRPVCRLVPCSVTGTAATRKNQVLFSSSPEGYSFIASIIRAKLFNMGSLIQALGRRRDRPDLVSEGETIRVAAAGVPPSGILPDDAPLLRGIEGEASRRYFQALAHVLPPDSYHGTRTHRPAEDVFNAALNYGYGILYNEVEKSCLLAGLDPGIGILHADRYGKTPFVYDVIEQFRQPVVDRGIITLAVRGRLRSDGCDERGYLTQDARKVIIAEVVGRLTLEQEIDGRETTFSSVILDNMREAVHSINEGRPYTPFTRQWS</sequence>
<keyword evidence="11" id="KW-1185">Reference proteome</keyword>
<dbReference type="Gene3D" id="3.100.10.20">
    <property type="entry name" value="CRISPR-associated endonuclease Cas1, N-terminal domain"/>
    <property type="match status" value="1"/>
</dbReference>
<reference evidence="10" key="1">
    <citation type="submission" date="2014-12" db="EMBL/GenBank/DDBJ databases">
        <authorList>
            <person name="Huang H.-H."/>
            <person name="Chen S.-C."/>
            <person name="Lai M.-C."/>
        </authorList>
    </citation>
    <scope>NUCLEOTIDE SEQUENCE</scope>
    <source>
        <strain evidence="10">K1F9705b</strain>
    </source>
</reference>
<evidence type="ECO:0000313" key="11">
    <source>
        <dbReference type="Proteomes" id="UP000730161"/>
    </source>
</evidence>
<comment type="similarity">
    <text evidence="9">Belongs to the CRISPR-associated endonuclease Cas1 family.</text>
</comment>
<dbReference type="OrthoDB" id="2216at2157"/>
<dbReference type="PANTHER" id="PTHR34353:SF2">
    <property type="entry name" value="CRISPR-ASSOCIATED ENDONUCLEASE CAS1 1"/>
    <property type="match status" value="1"/>
</dbReference>
<evidence type="ECO:0000256" key="6">
    <source>
        <dbReference type="ARBA" id="ARBA00023118"/>
    </source>
</evidence>
<proteinExistence type="inferred from homology"/>
<dbReference type="HAMAP" id="MF_01470">
    <property type="entry name" value="Cas1"/>
    <property type="match status" value="1"/>
</dbReference>
<dbReference type="GO" id="GO:0043571">
    <property type="term" value="P:maintenance of CRISPR repeat elements"/>
    <property type="evidence" value="ECO:0007669"/>
    <property type="project" value="UniProtKB-UniRule"/>
</dbReference>
<keyword evidence="3 9" id="KW-0255">Endonuclease</keyword>
<evidence type="ECO:0000256" key="2">
    <source>
        <dbReference type="ARBA" id="ARBA00022723"/>
    </source>
</evidence>
<organism evidence="10 11">
    <name type="scientific">Methanocalculus chunghsingensis</name>
    <dbReference type="NCBI Taxonomy" id="156457"/>
    <lineage>
        <taxon>Archaea</taxon>
        <taxon>Methanobacteriati</taxon>
        <taxon>Methanobacteriota</taxon>
        <taxon>Stenosarchaea group</taxon>
        <taxon>Methanomicrobia</taxon>
        <taxon>Methanomicrobiales</taxon>
        <taxon>Methanocalculaceae</taxon>
        <taxon>Methanocalculus</taxon>
    </lineage>
</organism>
<protein>
    <recommendedName>
        <fullName evidence="9">CRISPR-associated endonuclease Cas1</fullName>
        <ecNumber evidence="9">3.1.-.-</ecNumber>
    </recommendedName>
</protein>
<dbReference type="NCBIfam" id="TIGR00287">
    <property type="entry name" value="cas1"/>
    <property type="match status" value="1"/>
</dbReference>
<evidence type="ECO:0000256" key="3">
    <source>
        <dbReference type="ARBA" id="ARBA00022759"/>
    </source>
</evidence>
<dbReference type="EMBL" id="JWHL01000017">
    <property type="protein sequence ID" value="MBR1369673.1"/>
    <property type="molecule type" value="Genomic_DNA"/>
</dbReference>
<comment type="caution">
    <text evidence="10">The sequence shown here is derived from an EMBL/GenBank/DDBJ whole genome shotgun (WGS) entry which is preliminary data.</text>
</comment>
<name>A0A8J8B601_9EURY</name>
<keyword evidence="2 9" id="KW-0479">Metal-binding</keyword>
<keyword evidence="6 9" id="KW-0051">Antiviral defense</keyword>
<evidence type="ECO:0000313" key="10">
    <source>
        <dbReference type="EMBL" id="MBR1369673.1"/>
    </source>
</evidence>
<feature type="binding site" evidence="9">
    <location>
        <position position="240"/>
    </location>
    <ligand>
        <name>Mn(2+)</name>
        <dbReference type="ChEBI" id="CHEBI:29035"/>
    </ligand>
</feature>
<evidence type="ECO:0000256" key="7">
    <source>
        <dbReference type="ARBA" id="ARBA00023125"/>
    </source>
</evidence>
<dbReference type="GO" id="GO:0004519">
    <property type="term" value="F:endonuclease activity"/>
    <property type="evidence" value="ECO:0007669"/>
    <property type="project" value="UniProtKB-UniRule"/>
</dbReference>
<evidence type="ECO:0000256" key="1">
    <source>
        <dbReference type="ARBA" id="ARBA00022722"/>
    </source>
</evidence>
<dbReference type="Proteomes" id="UP000730161">
    <property type="component" value="Unassembled WGS sequence"/>
</dbReference>
<comment type="subunit">
    <text evidence="9">Homodimer, forms a heterotetramer with a Cas2 homodimer.</text>
</comment>
<keyword evidence="1 9" id="KW-0540">Nuclease</keyword>
<dbReference type="InterPro" id="IPR002729">
    <property type="entry name" value="CRISPR-assoc_Cas1"/>
</dbReference>
<accession>A0A8J8B601</accession>
<feature type="binding site" evidence="9">
    <location>
        <position position="160"/>
    </location>
    <ligand>
        <name>Mn(2+)</name>
        <dbReference type="ChEBI" id="CHEBI:29035"/>
    </ligand>
</feature>
<gene>
    <name evidence="9" type="primary">cas1</name>
    <name evidence="10" type="ORF">RJ53_09375</name>
</gene>
<dbReference type="GO" id="GO:0016787">
    <property type="term" value="F:hydrolase activity"/>
    <property type="evidence" value="ECO:0007669"/>
    <property type="project" value="UniProtKB-KW"/>
</dbReference>
<evidence type="ECO:0000256" key="5">
    <source>
        <dbReference type="ARBA" id="ARBA00022842"/>
    </source>
</evidence>
<evidence type="ECO:0000256" key="4">
    <source>
        <dbReference type="ARBA" id="ARBA00022801"/>
    </source>
</evidence>
<dbReference type="InterPro" id="IPR042206">
    <property type="entry name" value="CRISPR-assoc_Cas1_C"/>
</dbReference>
<comment type="cofactor">
    <cofactor evidence="9">
        <name>Mg(2+)</name>
        <dbReference type="ChEBI" id="CHEBI:18420"/>
    </cofactor>
    <cofactor evidence="9">
        <name>Mn(2+)</name>
        <dbReference type="ChEBI" id="CHEBI:29035"/>
    </cofactor>
</comment>
<dbReference type="RefSeq" id="WP_211531414.1">
    <property type="nucleotide sequence ID" value="NZ_JWHL01000017.1"/>
</dbReference>
<dbReference type="Gene3D" id="1.20.120.920">
    <property type="entry name" value="CRISPR-associated endonuclease Cas1, C-terminal domain"/>
    <property type="match status" value="1"/>
</dbReference>
<evidence type="ECO:0000256" key="8">
    <source>
        <dbReference type="ARBA" id="ARBA00023211"/>
    </source>
</evidence>
<dbReference type="CDD" id="cd09634">
    <property type="entry name" value="Cas1_I-II-III"/>
    <property type="match status" value="1"/>
</dbReference>
<dbReference type="GO" id="GO:0046872">
    <property type="term" value="F:metal ion binding"/>
    <property type="evidence" value="ECO:0007669"/>
    <property type="project" value="UniProtKB-UniRule"/>
</dbReference>
<dbReference type="Pfam" id="PF01867">
    <property type="entry name" value="Cas_Cas1"/>
    <property type="match status" value="1"/>
</dbReference>
<keyword evidence="7 9" id="KW-0238">DNA-binding</keyword>
<dbReference type="InterPro" id="IPR042211">
    <property type="entry name" value="CRISPR-assoc_Cas1_N"/>
</dbReference>
<dbReference type="AlphaFoldDB" id="A0A8J8B601"/>